<gene>
    <name evidence="2" type="ORF">U14_00749</name>
</gene>
<dbReference type="HOGENOM" id="CLU_2286328_0_0_0"/>
<feature type="region of interest" description="Disordered" evidence="1">
    <location>
        <begin position="80"/>
        <end position="104"/>
    </location>
</feature>
<evidence type="ECO:0000313" key="3">
    <source>
        <dbReference type="Proteomes" id="UP000030700"/>
    </source>
</evidence>
<organism evidence="2">
    <name type="scientific">Candidatus Moduliflexus flocculans</name>
    <dbReference type="NCBI Taxonomy" id="1499966"/>
    <lineage>
        <taxon>Bacteria</taxon>
        <taxon>Candidatus Moduliflexota</taxon>
        <taxon>Candidatus Moduliflexia</taxon>
        <taxon>Candidatus Moduliflexales</taxon>
        <taxon>Candidatus Moduliflexaceae</taxon>
    </lineage>
</organism>
<protein>
    <submittedName>
        <fullName evidence="2">Uncharacterized protein</fullName>
    </submittedName>
</protein>
<keyword evidence="3" id="KW-1185">Reference proteome</keyword>
<name>A0A0S6VR00_9BACT</name>
<accession>A0A0S6VR00</accession>
<feature type="compositionally biased region" description="Basic and acidic residues" evidence="1">
    <location>
        <begin position="95"/>
        <end position="104"/>
    </location>
</feature>
<dbReference type="Proteomes" id="UP000030700">
    <property type="component" value="Unassembled WGS sequence"/>
</dbReference>
<evidence type="ECO:0000256" key="1">
    <source>
        <dbReference type="SAM" id="MobiDB-lite"/>
    </source>
</evidence>
<dbReference type="AlphaFoldDB" id="A0A0S6VR00"/>
<sequence>MGQYYKFINRTRQEESQISLPFNFGLPYAKSLEHYDQKEVEAMFRFVAKHNEGWSESDELVAVGDYGNEITFTEVKSHDSGYGWEKYQPKPVPPKKLEPDDTGS</sequence>
<dbReference type="EMBL" id="DF820455">
    <property type="protein sequence ID" value="GAK49527.1"/>
    <property type="molecule type" value="Genomic_DNA"/>
</dbReference>
<evidence type="ECO:0000313" key="2">
    <source>
        <dbReference type="EMBL" id="GAK49527.1"/>
    </source>
</evidence>
<proteinExistence type="predicted"/>
<reference evidence="2" key="1">
    <citation type="journal article" date="2015" name="PeerJ">
        <title>First genomic representation of candidate bacterial phylum KSB3 points to enhanced environmental sensing as a trigger of wastewater bulking.</title>
        <authorList>
            <person name="Sekiguchi Y."/>
            <person name="Ohashi A."/>
            <person name="Parks D.H."/>
            <person name="Yamauchi T."/>
            <person name="Tyson G.W."/>
            <person name="Hugenholtz P."/>
        </authorList>
    </citation>
    <scope>NUCLEOTIDE SEQUENCE [LARGE SCALE GENOMIC DNA]</scope>
</reference>